<comment type="caution">
    <text evidence="1">The sequence shown here is derived from an EMBL/GenBank/DDBJ whole genome shotgun (WGS) entry which is preliminary data.</text>
</comment>
<evidence type="ECO:0008006" key="3">
    <source>
        <dbReference type="Google" id="ProtNLM"/>
    </source>
</evidence>
<dbReference type="Gene3D" id="1.10.10.1150">
    <property type="entry name" value="Coenzyme PQQ synthesis protein D (PqqD)"/>
    <property type="match status" value="1"/>
</dbReference>
<name>A0AAE3YGX5_9MICC</name>
<dbReference type="Proteomes" id="UP001247307">
    <property type="component" value="Unassembled WGS sequence"/>
</dbReference>
<proteinExistence type="predicted"/>
<dbReference type="InterPro" id="IPR041881">
    <property type="entry name" value="PqqD_sf"/>
</dbReference>
<gene>
    <name evidence="1" type="ORF">J2S35_000541</name>
</gene>
<dbReference type="EMBL" id="JAVDUI010000001">
    <property type="protein sequence ID" value="MDR6891601.1"/>
    <property type="molecule type" value="Genomic_DNA"/>
</dbReference>
<evidence type="ECO:0000313" key="2">
    <source>
        <dbReference type="Proteomes" id="UP001247307"/>
    </source>
</evidence>
<evidence type="ECO:0000313" key="1">
    <source>
        <dbReference type="EMBL" id="MDR6891601.1"/>
    </source>
</evidence>
<keyword evidence="2" id="KW-1185">Reference proteome</keyword>
<accession>A0AAE3YGX5</accession>
<dbReference type="Pfam" id="PF05402">
    <property type="entry name" value="PqqD"/>
    <property type="match status" value="1"/>
</dbReference>
<organism evidence="1 2">
    <name type="scientific">Falsarthrobacter nasiphocae</name>
    <dbReference type="NCBI Taxonomy" id="189863"/>
    <lineage>
        <taxon>Bacteria</taxon>
        <taxon>Bacillati</taxon>
        <taxon>Actinomycetota</taxon>
        <taxon>Actinomycetes</taxon>
        <taxon>Micrococcales</taxon>
        <taxon>Micrococcaceae</taxon>
        <taxon>Falsarthrobacter</taxon>
    </lineage>
</organism>
<protein>
    <recommendedName>
        <fullName evidence="3">PqqD family protein</fullName>
    </recommendedName>
</protein>
<sequence>MEYRWKTAAGVAASSQTHPLPATYVLSPSEETPVCLTDSGEAIWCALTSDPRPESEIVSDVAQAYGIEDEVVAESISSFLETLEERGLVVRVG</sequence>
<dbReference type="AlphaFoldDB" id="A0AAE3YGX5"/>
<dbReference type="RefSeq" id="WP_343826361.1">
    <property type="nucleotide sequence ID" value="NZ_BAAAIU010000022.1"/>
</dbReference>
<reference evidence="1" key="1">
    <citation type="submission" date="2023-07" db="EMBL/GenBank/DDBJ databases">
        <title>Sequencing the genomes of 1000 actinobacteria strains.</title>
        <authorList>
            <person name="Klenk H.-P."/>
        </authorList>
    </citation>
    <scope>NUCLEOTIDE SEQUENCE</scope>
    <source>
        <strain evidence="1">DSM 13988</strain>
    </source>
</reference>
<dbReference type="InterPro" id="IPR008792">
    <property type="entry name" value="PQQD"/>
</dbReference>